<feature type="non-terminal residue" evidence="1">
    <location>
        <position position="1"/>
    </location>
</feature>
<dbReference type="AlphaFoldDB" id="A0A131Z8I7"/>
<name>A0A131Z8I7_RHIAP</name>
<dbReference type="EMBL" id="GEDV01001289">
    <property type="protein sequence ID" value="JAP87268.1"/>
    <property type="molecule type" value="Transcribed_RNA"/>
</dbReference>
<proteinExistence type="predicted"/>
<protein>
    <submittedName>
        <fullName evidence="1">Uncharacterized protein</fullName>
    </submittedName>
</protein>
<reference evidence="1" key="1">
    <citation type="journal article" date="2016" name="Ticks Tick Borne Dis.">
        <title>De novo assembly and annotation of the salivary gland transcriptome of Rhipicephalus appendiculatus male and female ticks during blood feeding.</title>
        <authorList>
            <person name="de Castro M.H."/>
            <person name="de Klerk D."/>
            <person name="Pienaar R."/>
            <person name="Latif A.A."/>
            <person name="Rees D.J."/>
            <person name="Mans B.J."/>
        </authorList>
    </citation>
    <scope>NUCLEOTIDE SEQUENCE</scope>
    <source>
        <tissue evidence="1">Salivary glands</tissue>
    </source>
</reference>
<organism evidence="1">
    <name type="scientific">Rhipicephalus appendiculatus</name>
    <name type="common">Brown ear tick</name>
    <dbReference type="NCBI Taxonomy" id="34631"/>
    <lineage>
        <taxon>Eukaryota</taxon>
        <taxon>Metazoa</taxon>
        <taxon>Ecdysozoa</taxon>
        <taxon>Arthropoda</taxon>
        <taxon>Chelicerata</taxon>
        <taxon>Arachnida</taxon>
        <taxon>Acari</taxon>
        <taxon>Parasitiformes</taxon>
        <taxon>Ixodida</taxon>
        <taxon>Ixodoidea</taxon>
        <taxon>Ixodidae</taxon>
        <taxon>Rhipicephalinae</taxon>
        <taxon>Rhipicephalus</taxon>
        <taxon>Rhipicephalus</taxon>
    </lineage>
</organism>
<sequence length="84" mass="9942">HYGVSHNQMVVLGRKTSHIIIIKLPHYAQPTLPFILWQPQSPQFWCPFSSLVQLVKHQLYSIWHVGEQVLYPLNHSIYLLLRKQ</sequence>
<evidence type="ECO:0000313" key="1">
    <source>
        <dbReference type="EMBL" id="JAP87268.1"/>
    </source>
</evidence>
<accession>A0A131Z8I7</accession>